<keyword evidence="2" id="KW-1185">Reference proteome</keyword>
<proteinExistence type="predicted"/>
<dbReference type="Pfam" id="PF13419">
    <property type="entry name" value="HAD_2"/>
    <property type="match status" value="1"/>
</dbReference>
<reference evidence="1 2" key="1">
    <citation type="submission" date="2020-07" db="EMBL/GenBank/DDBJ databases">
        <title>Characterization and genome sequencing of isolate MD1, a novel member within the family Lachnospiraceae.</title>
        <authorList>
            <person name="Rettenmaier R."/>
            <person name="Di Bello L."/>
            <person name="Zinser C."/>
            <person name="Scheitz K."/>
            <person name="Liebl W."/>
            <person name="Zverlov V."/>
        </authorList>
    </citation>
    <scope>NUCLEOTIDE SEQUENCE [LARGE SCALE GENOMIC DNA]</scope>
    <source>
        <strain evidence="1 2">MD1</strain>
    </source>
</reference>
<organism evidence="1 2">
    <name type="scientific">Variimorphobacter saccharofermentans</name>
    <dbReference type="NCBI Taxonomy" id="2755051"/>
    <lineage>
        <taxon>Bacteria</taxon>
        <taxon>Bacillati</taxon>
        <taxon>Bacillota</taxon>
        <taxon>Clostridia</taxon>
        <taxon>Lachnospirales</taxon>
        <taxon>Lachnospiraceae</taxon>
        <taxon>Variimorphobacter</taxon>
    </lineage>
</organism>
<dbReference type="EMBL" id="JACEGA010000001">
    <property type="protein sequence ID" value="MBB2183336.1"/>
    <property type="molecule type" value="Genomic_DNA"/>
</dbReference>
<name>A0A839K137_9FIRM</name>
<dbReference type="SUPFAM" id="SSF56784">
    <property type="entry name" value="HAD-like"/>
    <property type="match status" value="1"/>
</dbReference>
<accession>A0A839K137</accession>
<dbReference type="Gene3D" id="3.40.50.1000">
    <property type="entry name" value="HAD superfamily/HAD-like"/>
    <property type="match status" value="1"/>
</dbReference>
<dbReference type="Proteomes" id="UP000574276">
    <property type="component" value="Unassembled WGS sequence"/>
</dbReference>
<protein>
    <submittedName>
        <fullName evidence="1">Noncanonical pyrimidine nucleotidase, YjjG family</fullName>
    </submittedName>
</protein>
<dbReference type="PANTHER" id="PTHR47478:SF1">
    <property type="entry name" value="PYRIMIDINE 5'-NUCLEOTIDASE YJJG"/>
    <property type="match status" value="1"/>
</dbReference>
<gene>
    <name evidence="1" type="ORF">H0486_10650</name>
</gene>
<evidence type="ECO:0000313" key="2">
    <source>
        <dbReference type="Proteomes" id="UP000574276"/>
    </source>
</evidence>
<evidence type="ECO:0000313" key="1">
    <source>
        <dbReference type="EMBL" id="MBB2183336.1"/>
    </source>
</evidence>
<dbReference type="InterPro" id="IPR041492">
    <property type="entry name" value="HAD_2"/>
</dbReference>
<dbReference type="SFLD" id="SFLDG01135">
    <property type="entry name" value="C1.5.6:_HAD__Beta-PGM__Phospha"/>
    <property type="match status" value="1"/>
</dbReference>
<dbReference type="GO" id="GO:0008253">
    <property type="term" value="F:5'-nucleotidase activity"/>
    <property type="evidence" value="ECO:0007669"/>
    <property type="project" value="InterPro"/>
</dbReference>
<dbReference type="InterPro" id="IPR052550">
    <property type="entry name" value="Pyrimidine_5'-ntase_YjjG"/>
</dbReference>
<dbReference type="NCBIfam" id="TIGR02254">
    <property type="entry name" value="YjjG_YfnB"/>
    <property type="match status" value="1"/>
</dbReference>
<dbReference type="InterPro" id="IPR006439">
    <property type="entry name" value="HAD-SF_hydro_IA"/>
</dbReference>
<sequence length="230" mass="27010">MGQYQILLFDADGTIFDFDLCEKEALSQTFKKYNYPLDDEIMKKYEHINHSLWKQYELGQIDRNAVIYTRFGALFREIGIEDDGIAFEDDYQETLGMQHFFIKDAAEVLQNLYRKYELYIVTNGVTKTQYRRIQESKVDQYVKKIFVSEETGYQKPMVEYFDYCFARIENFDASKTMIIGDSLSSDIKGGNNAGITTCWFNPQKLNNTTDAIVDIEIHSLKQLYDILCFF</sequence>
<dbReference type="InterPro" id="IPR023214">
    <property type="entry name" value="HAD_sf"/>
</dbReference>
<dbReference type="NCBIfam" id="TIGR01549">
    <property type="entry name" value="HAD-SF-IA-v1"/>
    <property type="match status" value="1"/>
</dbReference>
<dbReference type="PANTHER" id="PTHR47478">
    <property type="match status" value="1"/>
</dbReference>
<dbReference type="InterPro" id="IPR036412">
    <property type="entry name" value="HAD-like_sf"/>
</dbReference>
<dbReference type="SFLD" id="SFLDS00003">
    <property type="entry name" value="Haloacid_Dehalogenase"/>
    <property type="match status" value="1"/>
</dbReference>
<dbReference type="AlphaFoldDB" id="A0A839K137"/>
<dbReference type="RefSeq" id="WP_228352997.1">
    <property type="nucleotide sequence ID" value="NZ_JACEGA010000001.1"/>
</dbReference>
<dbReference type="SFLD" id="SFLDG01129">
    <property type="entry name" value="C1.5:_HAD__Beta-PGM__Phosphata"/>
    <property type="match status" value="1"/>
</dbReference>
<dbReference type="InterPro" id="IPR023198">
    <property type="entry name" value="PGP-like_dom2"/>
</dbReference>
<comment type="caution">
    <text evidence="1">The sequence shown here is derived from an EMBL/GenBank/DDBJ whole genome shotgun (WGS) entry which is preliminary data.</text>
</comment>
<dbReference type="Gene3D" id="1.10.150.240">
    <property type="entry name" value="Putative phosphatase, domain 2"/>
    <property type="match status" value="1"/>
</dbReference>
<dbReference type="InterPro" id="IPR011951">
    <property type="entry name" value="HAD-SF_hydro_IA_YjjG/PynA"/>
</dbReference>